<gene>
    <name evidence="7" type="primary">FIP1_7</name>
    <name evidence="7" type="ORF">PGTUg99_018612</name>
</gene>
<evidence type="ECO:0000256" key="1">
    <source>
        <dbReference type="ARBA" id="ARBA00004123"/>
    </source>
</evidence>
<dbReference type="Pfam" id="PF05182">
    <property type="entry name" value="Fip1"/>
    <property type="match status" value="1"/>
</dbReference>
<dbReference type="EMBL" id="VDEP01000039">
    <property type="protein sequence ID" value="KAA1135376.1"/>
    <property type="molecule type" value="Genomic_DNA"/>
</dbReference>
<feature type="region of interest" description="Disordered" evidence="5">
    <location>
        <begin position="1"/>
        <end position="39"/>
    </location>
</feature>
<dbReference type="GO" id="GO:0005847">
    <property type="term" value="C:mRNA cleavage and polyadenylation specificity factor complex"/>
    <property type="evidence" value="ECO:0007669"/>
    <property type="project" value="TreeGrafter"/>
</dbReference>
<dbReference type="PANTHER" id="PTHR13484:SF0">
    <property type="entry name" value="PRE-MRNA 3'-END-PROCESSING FACTOR FIP1"/>
    <property type="match status" value="1"/>
</dbReference>
<dbReference type="PANTHER" id="PTHR13484">
    <property type="entry name" value="FIP1-LIKE 1 PROTEIN"/>
    <property type="match status" value="1"/>
</dbReference>
<organism evidence="7 8">
    <name type="scientific">Puccinia graminis f. sp. tritici</name>
    <dbReference type="NCBI Taxonomy" id="56615"/>
    <lineage>
        <taxon>Eukaryota</taxon>
        <taxon>Fungi</taxon>
        <taxon>Dikarya</taxon>
        <taxon>Basidiomycota</taxon>
        <taxon>Pucciniomycotina</taxon>
        <taxon>Pucciniomycetes</taxon>
        <taxon>Pucciniales</taxon>
        <taxon>Pucciniaceae</taxon>
        <taxon>Puccinia</taxon>
    </lineage>
</organism>
<comment type="subcellular location">
    <subcellularLocation>
        <location evidence="1">Nucleus</location>
    </subcellularLocation>
</comment>
<reference evidence="7 8" key="1">
    <citation type="submission" date="2019-05" db="EMBL/GenBank/DDBJ databases">
        <title>Emergence of the Ug99 lineage of the wheat stem rust pathogen through somatic hybridization.</title>
        <authorList>
            <person name="Li F."/>
            <person name="Upadhyaya N.M."/>
            <person name="Sperschneider J."/>
            <person name="Matny O."/>
            <person name="Nguyen-Phuc H."/>
            <person name="Mago R."/>
            <person name="Raley C."/>
            <person name="Miller M.E."/>
            <person name="Silverstein K.A.T."/>
            <person name="Henningsen E."/>
            <person name="Hirsch C.D."/>
            <person name="Visser B."/>
            <person name="Pretorius Z.A."/>
            <person name="Steffenson B.J."/>
            <person name="Schwessinger B."/>
            <person name="Dodds P.N."/>
            <person name="Figueroa M."/>
        </authorList>
    </citation>
    <scope>NUCLEOTIDE SEQUENCE [LARGE SCALE GENOMIC DNA]</scope>
    <source>
        <strain evidence="7 8">Ug99</strain>
    </source>
</reference>
<feature type="domain" description="Pre-mRNA polyadenylation factor Fip1" evidence="6">
    <location>
        <begin position="160"/>
        <end position="202"/>
    </location>
</feature>
<comment type="caution">
    <text evidence="7">The sequence shown here is derived from an EMBL/GenBank/DDBJ whole genome shotgun (WGS) entry which is preliminary data.</text>
</comment>
<evidence type="ECO:0000259" key="6">
    <source>
        <dbReference type="Pfam" id="PF05182"/>
    </source>
</evidence>
<protein>
    <submittedName>
        <fullName evidence="7">Cleavage polyadenylation factor subunit fip1</fullName>
    </submittedName>
</protein>
<evidence type="ECO:0000256" key="3">
    <source>
        <dbReference type="ARBA" id="ARBA00022664"/>
    </source>
</evidence>
<feature type="compositionally biased region" description="Acidic residues" evidence="5">
    <location>
        <begin position="1"/>
        <end position="25"/>
    </location>
</feature>
<evidence type="ECO:0000256" key="2">
    <source>
        <dbReference type="ARBA" id="ARBA00007459"/>
    </source>
</evidence>
<dbReference type="AlphaFoldDB" id="A0A5B0SBD8"/>
<evidence type="ECO:0000313" key="8">
    <source>
        <dbReference type="Proteomes" id="UP000325313"/>
    </source>
</evidence>
<evidence type="ECO:0000313" key="7">
    <source>
        <dbReference type="EMBL" id="KAA1135376.1"/>
    </source>
</evidence>
<accession>A0A5B0SBD8</accession>
<evidence type="ECO:0000256" key="4">
    <source>
        <dbReference type="ARBA" id="ARBA00023242"/>
    </source>
</evidence>
<keyword evidence="4" id="KW-0539">Nucleus</keyword>
<sequence length="223" mass="25309">MVDEGDEDEEEEEVGDEQGLLEDSDEKATPQLLLRHPHHVPQHNPCVLKLRKTQFLWVDQLNVTTEYKPLERVDLKLVDPASLLPLKPSPMPVAQPTPSPRHTPHHNSHNRLPTPENFPAPGTPPPQPPGELKPPDLQADNPVIPSGYDDKDGSALMNFDFDALPESEKGWKKPGAHLADWFNYGFDETTWRTYVMKQKRLRKEEGWAANPFVNKPGQDFLQN</sequence>
<keyword evidence="3" id="KW-0507">mRNA processing</keyword>
<feature type="compositionally biased region" description="Pro residues" evidence="5">
    <location>
        <begin position="87"/>
        <end position="101"/>
    </location>
</feature>
<dbReference type="Proteomes" id="UP000325313">
    <property type="component" value="Unassembled WGS sequence"/>
</dbReference>
<feature type="region of interest" description="Disordered" evidence="5">
    <location>
        <begin position="82"/>
        <end position="151"/>
    </location>
</feature>
<dbReference type="InterPro" id="IPR007854">
    <property type="entry name" value="Fip1_dom"/>
</dbReference>
<name>A0A5B0SBD8_PUCGR</name>
<evidence type="ECO:0000256" key="5">
    <source>
        <dbReference type="SAM" id="MobiDB-lite"/>
    </source>
</evidence>
<proteinExistence type="inferred from homology"/>
<feature type="compositionally biased region" description="Pro residues" evidence="5">
    <location>
        <begin position="116"/>
        <end position="132"/>
    </location>
</feature>
<dbReference type="InterPro" id="IPR051187">
    <property type="entry name" value="Pre-mRNA_3'-end_processing_reg"/>
</dbReference>
<dbReference type="GO" id="GO:0006397">
    <property type="term" value="P:mRNA processing"/>
    <property type="evidence" value="ECO:0007669"/>
    <property type="project" value="UniProtKB-KW"/>
</dbReference>
<comment type="similarity">
    <text evidence="2">Belongs to the FIP1 family.</text>
</comment>